<comment type="caution">
    <text evidence="1">The sequence shown here is derived from an EMBL/GenBank/DDBJ whole genome shotgun (WGS) entry which is preliminary data.</text>
</comment>
<evidence type="ECO:0000313" key="1">
    <source>
        <dbReference type="EMBL" id="GFF97817.1"/>
    </source>
</evidence>
<name>A0ABQ1BBJ8_9EURO</name>
<dbReference type="Proteomes" id="UP000465266">
    <property type="component" value="Unassembled WGS sequence"/>
</dbReference>
<keyword evidence="2" id="KW-1185">Reference proteome</keyword>
<sequence>MDPLGGRSDDAYLQWQRHAASVNREANDRRRPTERPMMANVERLPLAKWVILGSHTWDVDDQGSCGTQ</sequence>
<accession>A0ABQ1BBJ8</accession>
<evidence type="ECO:0000313" key="2">
    <source>
        <dbReference type="Proteomes" id="UP000465266"/>
    </source>
</evidence>
<proteinExistence type="predicted"/>
<protein>
    <submittedName>
        <fullName evidence="1">Uncharacterized protein</fullName>
    </submittedName>
</protein>
<dbReference type="EMBL" id="BLKG01000167">
    <property type="protein sequence ID" value="GFF97817.1"/>
    <property type="molecule type" value="Genomic_DNA"/>
</dbReference>
<organism evidence="1 2">
    <name type="scientific">Aspergillus udagawae</name>
    <dbReference type="NCBI Taxonomy" id="91492"/>
    <lineage>
        <taxon>Eukaryota</taxon>
        <taxon>Fungi</taxon>
        <taxon>Dikarya</taxon>
        <taxon>Ascomycota</taxon>
        <taxon>Pezizomycotina</taxon>
        <taxon>Eurotiomycetes</taxon>
        <taxon>Eurotiomycetidae</taxon>
        <taxon>Eurotiales</taxon>
        <taxon>Aspergillaceae</taxon>
        <taxon>Aspergillus</taxon>
        <taxon>Aspergillus subgen. Fumigati</taxon>
    </lineage>
</organism>
<reference evidence="1 2" key="1">
    <citation type="submission" date="2020-01" db="EMBL/GenBank/DDBJ databases">
        <title>Draft genome sequence of Aspergillus udagawae IFM 53868.</title>
        <authorList>
            <person name="Takahashi H."/>
            <person name="Yaguchi T."/>
        </authorList>
    </citation>
    <scope>NUCLEOTIDE SEQUENCE [LARGE SCALE GENOMIC DNA]</scope>
    <source>
        <strain evidence="1 2">IFM 53868</strain>
    </source>
</reference>
<gene>
    <name evidence="1" type="ORF">IFM53868_09446</name>
</gene>